<dbReference type="InterPro" id="IPR011051">
    <property type="entry name" value="RmlC_Cupin_sf"/>
</dbReference>
<feature type="domain" description="Cupin type-2" evidence="1">
    <location>
        <begin position="33"/>
        <end position="91"/>
    </location>
</feature>
<dbReference type="Proteomes" id="UP001595647">
    <property type="component" value="Unassembled WGS sequence"/>
</dbReference>
<dbReference type="InterPro" id="IPR025499">
    <property type="entry name" value="KdgF"/>
</dbReference>
<dbReference type="Gene3D" id="2.60.120.10">
    <property type="entry name" value="Jelly Rolls"/>
    <property type="match status" value="1"/>
</dbReference>
<reference evidence="3" key="1">
    <citation type="journal article" date="2019" name="Int. J. Syst. Evol. Microbiol.">
        <title>The Global Catalogue of Microorganisms (GCM) 10K type strain sequencing project: providing services to taxonomists for standard genome sequencing and annotation.</title>
        <authorList>
            <consortium name="The Broad Institute Genomics Platform"/>
            <consortium name="The Broad Institute Genome Sequencing Center for Infectious Disease"/>
            <person name="Wu L."/>
            <person name="Ma J."/>
        </authorList>
    </citation>
    <scope>NUCLEOTIDE SEQUENCE [LARGE SCALE GENOMIC DNA]</scope>
    <source>
        <strain evidence="3">KCTC 52231</strain>
    </source>
</reference>
<evidence type="ECO:0000313" key="2">
    <source>
        <dbReference type="EMBL" id="MFC3163882.1"/>
    </source>
</evidence>
<dbReference type="PIRSF" id="PIRSF029883">
    <property type="entry name" value="KdgF"/>
    <property type="match status" value="1"/>
</dbReference>
<dbReference type="InterPro" id="IPR013096">
    <property type="entry name" value="Cupin_2"/>
</dbReference>
<gene>
    <name evidence="2" type="ORF">ACFOHV_11435</name>
</gene>
<evidence type="ECO:0000313" key="3">
    <source>
        <dbReference type="Proteomes" id="UP001595647"/>
    </source>
</evidence>
<keyword evidence="3" id="KW-1185">Reference proteome</keyword>
<organism evidence="2 3">
    <name type="scientific">Ciceribacter thiooxidans</name>
    <dbReference type="NCBI Taxonomy" id="1969821"/>
    <lineage>
        <taxon>Bacteria</taxon>
        <taxon>Pseudomonadati</taxon>
        <taxon>Pseudomonadota</taxon>
        <taxon>Alphaproteobacteria</taxon>
        <taxon>Hyphomicrobiales</taxon>
        <taxon>Rhizobiaceae</taxon>
        <taxon>Ciceribacter</taxon>
    </lineage>
</organism>
<dbReference type="InterPro" id="IPR052535">
    <property type="entry name" value="Bacilysin_H2HPP_isomerase"/>
</dbReference>
<dbReference type="PANTHER" id="PTHR40112:SF1">
    <property type="entry name" value="H2HPP ISOMERASE"/>
    <property type="match status" value="1"/>
</dbReference>
<accession>A0ABV7I643</accession>
<dbReference type="EMBL" id="JBHRTG010000018">
    <property type="protein sequence ID" value="MFC3163882.1"/>
    <property type="molecule type" value="Genomic_DNA"/>
</dbReference>
<name>A0ABV7I643_9HYPH</name>
<sequence length="107" mass="11755">MSSNRIRVFPEVDAGNGVVRRVLADSPDLMVVEFRFPQGGVGALHHHPHVQSTYVKSGRFTFTIGEETFEIGPGDSFVIPSNAVHGCRALEAGTLIDTFTPRRDDFL</sequence>
<dbReference type="PANTHER" id="PTHR40112">
    <property type="entry name" value="H2HPP ISOMERASE"/>
    <property type="match status" value="1"/>
</dbReference>
<comment type="caution">
    <text evidence="2">The sequence shown here is derived from an EMBL/GenBank/DDBJ whole genome shotgun (WGS) entry which is preliminary data.</text>
</comment>
<dbReference type="CDD" id="cd02238">
    <property type="entry name" value="cupin_KdgF"/>
    <property type="match status" value="1"/>
</dbReference>
<dbReference type="SUPFAM" id="SSF51182">
    <property type="entry name" value="RmlC-like cupins"/>
    <property type="match status" value="1"/>
</dbReference>
<proteinExistence type="predicted"/>
<dbReference type="Pfam" id="PF07883">
    <property type="entry name" value="Cupin_2"/>
    <property type="match status" value="1"/>
</dbReference>
<protein>
    <submittedName>
        <fullName evidence="2">Cupin domain-containing protein</fullName>
    </submittedName>
</protein>
<dbReference type="InterPro" id="IPR014710">
    <property type="entry name" value="RmlC-like_jellyroll"/>
</dbReference>
<dbReference type="RefSeq" id="WP_182306316.1">
    <property type="nucleotide sequence ID" value="NZ_CP059896.1"/>
</dbReference>
<evidence type="ECO:0000259" key="1">
    <source>
        <dbReference type="Pfam" id="PF07883"/>
    </source>
</evidence>